<keyword evidence="1" id="KW-0378">Hydrolase</keyword>
<dbReference type="Gene3D" id="3.40.50.1820">
    <property type="entry name" value="alpha/beta hydrolase"/>
    <property type="match status" value="1"/>
</dbReference>
<protein>
    <submittedName>
        <fullName evidence="1">Alpha/beta hydrolase family protein DUF915</fullName>
    </submittedName>
</protein>
<dbReference type="SUPFAM" id="SSF53474">
    <property type="entry name" value="alpha/beta-Hydrolases"/>
    <property type="match status" value="1"/>
</dbReference>
<reference evidence="1 2" key="1">
    <citation type="submission" date="2019-03" db="EMBL/GenBank/DDBJ databases">
        <title>Genomic Encyclopedia of Type Strains, Phase IV (KMG-IV): sequencing the most valuable type-strain genomes for metagenomic binning, comparative biology and taxonomic classification.</title>
        <authorList>
            <person name="Goeker M."/>
        </authorList>
    </citation>
    <scope>NUCLEOTIDE SEQUENCE [LARGE SCALE GENOMIC DNA]</scope>
    <source>
        <strain evidence="1 2">DSM 46831</strain>
    </source>
</reference>
<organism evidence="1 2">
    <name type="scientific">Baia soyae</name>
    <dbReference type="NCBI Taxonomy" id="1544746"/>
    <lineage>
        <taxon>Bacteria</taxon>
        <taxon>Bacillati</taxon>
        <taxon>Bacillota</taxon>
        <taxon>Bacilli</taxon>
        <taxon>Bacillales</taxon>
        <taxon>Thermoactinomycetaceae</taxon>
        <taxon>Baia</taxon>
    </lineage>
</organism>
<accession>A0A4R2S224</accession>
<sequence>MSKFSRLLISFLLFIGTFFPIFQVRAEDRVTLPTPKEIAGFQLTETPGTWQLGAVPPNVDLNKPPVVFVQGRSRHAQDWWGKTEYHGINDMYEMAYNAGYRTVFVHLHDSAGKGTASPYDNGQLIAKSLKEISQHYGQKVNIVAHSKGGIDAQAALVHYNAYPYVGKIVTLGSPNYGSHLADMAYSWYASWLTKLVGEQDAGAYSLQTGEMEKFRRQTDYHPNVMKNEYYTTAGTSWGPSATALWLAGFTLSSYGENDGLVNTSSTYLPYGNHLFTIPADHDSIRKGSVSFKLMEPVLRNATPMKPPKMAFFSQAKPAPSTQVADQSLAGGALLANQPVEKSISIDAKEASVQVMTKSPDVKVTLQSPSGKTYDKNSSNYVLTKGDEIFGDVTDQSFQLKDAEPGNWKVRIQSPSKDAYFLVTTYKGSQGLALDLPSQTSTKESSLKVKIDQQKDYNLGSINVDVKLMDSEGKEVKQQPHEVGLHSRKKRDLDSLDEYTVPVATNVKPGLYNLTVQVNGKKKSGKSFERTLVKSVYIGK</sequence>
<evidence type="ECO:0000313" key="2">
    <source>
        <dbReference type="Proteomes" id="UP000294746"/>
    </source>
</evidence>
<name>A0A4R2S224_9BACL</name>
<gene>
    <name evidence="1" type="ORF">EDD57_10118</name>
</gene>
<dbReference type="GO" id="GO:0016787">
    <property type="term" value="F:hydrolase activity"/>
    <property type="evidence" value="ECO:0007669"/>
    <property type="project" value="UniProtKB-KW"/>
</dbReference>
<evidence type="ECO:0000313" key="1">
    <source>
        <dbReference type="EMBL" id="TCP70578.1"/>
    </source>
</evidence>
<dbReference type="RefSeq" id="WP_131847117.1">
    <property type="nucleotide sequence ID" value="NZ_SLXV01000001.1"/>
</dbReference>
<dbReference type="Proteomes" id="UP000294746">
    <property type="component" value="Unassembled WGS sequence"/>
</dbReference>
<dbReference type="InterPro" id="IPR029058">
    <property type="entry name" value="AB_hydrolase_fold"/>
</dbReference>
<dbReference type="OrthoDB" id="9765872at2"/>
<dbReference type="AlphaFoldDB" id="A0A4R2S224"/>
<comment type="caution">
    <text evidence="1">The sequence shown here is derived from an EMBL/GenBank/DDBJ whole genome shotgun (WGS) entry which is preliminary data.</text>
</comment>
<proteinExistence type="predicted"/>
<dbReference type="EMBL" id="SLXV01000001">
    <property type="protein sequence ID" value="TCP70578.1"/>
    <property type="molecule type" value="Genomic_DNA"/>
</dbReference>
<keyword evidence="2" id="KW-1185">Reference proteome</keyword>